<dbReference type="Gene3D" id="3.30.70.270">
    <property type="match status" value="1"/>
</dbReference>
<name>A0A328XPA8_9GAMM</name>
<dbReference type="Pfam" id="PF00990">
    <property type="entry name" value="GGDEF"/>
    <property type="match status" value="1"/>
</dbReference>
<dbReference type="SMART" id="SM00052">
    <property type="entry name" value="EAL"/>
    <property type="match status" value="1"/>
</dbReference>
<dbReference type="FunFam" id="3.20.20.450:FF:000001">
    <property type="entry name" value="Cyclic di-GMP phosphodiesterase yahA"/>
    <property type="match status" value="1"/>
</dbReference>
<dbReference type="CDD" id="cd00130">
    <property type="entry name" value="PAS"/>
    <property type="match status" value="2"/>
</dbReference>
<dbReference type="PROSITE" id="PS50883">
    <property type="entry name" value="EAL"/>
    <property type="match status" value="1"/>
</dbReference>
<accession>A0A328XPA8</accession>
<dbReference type="InterPro" id="IPR000160">
    <property type="entry name" value="GGDEF_dom"/>
</dbReference>
<dbReference type="SMART" id="SM00086">
    <property type="entry name" value="PAC"/>
    <property type="match status" value="2"/>
</dbReference>
<evidence type="ECO:0000259" key="8">
    <source>
        <dbReference type="PROSITE" id="PS50883"/>
    </source>
</evidence>
<dbReference type="PANTHER" id="PTHR44757">
    <property type="entry name" value="DIGUANYLATE CYCLASE DGCP"/>
    <property type="match status" value="1"/>
</dbReference>
<dbReference type="FunFam" id="3.30.70.270:FF:000001">
    <property type="entry name" value="Diguanylate cyclase domain protein"/>
    <property type="match status" value="1"/>
</dbReference>
<dbReference type="InterPro" id="IPR000014">
    <property type="entry name" value="PAS"/>
</dbReference>
<evidence type="ECO:0000256" key="3">
    <source>
        <dbReference type="ARBA" id="ARBA00022636"/>
    </source>
</evidence>
<reference evidence="10 11" key="1">
    <citation type="submission" date="2018-06" db="EMBL/GenBank/DDBJ databases">
        <title>Comparative analysis of microorganisms from saline springs in Andes Mountain Range, Colombia.</title>
        <authorList>
            <person name="Rubin E."/>
        </authorList>
    </citation>
    <scope>NUCLEOTIDE SEQUENCE [LARGE SCALE GENOMIC DNA]</scope>
    <source>
        <strain evidence="10 11">USBA-857</strain>
    </source>
</reference>
<evidence type="ECO:0000256" key="4">
    <source>
        <dbReference type="ARBA" id="ARBA00051114"/>
    </source>
</evidence>
<dbReference type="EMBL" id="QLSX01000006">
    <property type="protein sequence ID" value="RAR60884.1"/>
    <property type="molecule type" value="Genomic_DNA"/>
</dbReference>
<keyword evidence="5" id="KW-0812">Transmembrane</keyword>
<dbReference type="InterPro" id="IPR043128">
    <property type="entry name" value="Rev_trsase/Diguanyl_cyclase"/>
</dbReference>
<dbReference type="NCBIfam" id="TIGR00254">
    <property type="entry name" value="GGDEF"/>
    <property type="match status" value="1"/>
</dbReference>
<dbReference type="Gene3D" id="3.30.450.20">
    <property type="entry name" value="PAS domain"/>
    <property type="match status" value="2"/>
</dbReference>
<dbReference type="GO" id="GO:0071111">
    <property type="term" value="F:cyclic-guanylate-specific phosphodiesterase activity"/>
    <property type="evidence" value="ECO:0007669"/>
    <property type="project" value="UniProtKB-EC"/>
</dbReference>
<evidence type="ECO:0000256" key="2">
    <source>
        <dbReference type="ARBA" id="ARBA00012282"/>
    </source>
</evidence>
<comment type="cofactor">
    <cofactor evidence="1">
        <name>Mg(2+)</name>
        <dbReference type="ChEBI" id="CHEBI:18420"/>
    </cofactor>
</comment>
<evidence type="ECO:0000313" key="10">
    <source>
        <dbReference type="EMBL" id="RAR60884.1"/>
    </source>
</evidence>
<dbReference type="Pfam" id="PF08448">
    <property type="entry name" value="PAS_4"/>
    <property type="match status" value="1"/>
</dbReference>
<dbReference type="InterPro" id="IPR035965">
    <property type="entry name" value="PAS-like_dom_sf"/>
</dbReference>
<feature type="domain" description="GGDEF" evidence="9">
    <location>
        <begin position="507"/>
        <end position="645"/>
    </location>
</feature>
<evidence type="ECO:0000259" key="9">
    <source>
        <dbReference type="PROSITE" id="PS50887"/>
    </source>
</evidence>
<feature type="domain" description="PAC" evidence="7">
    <location>
        <begin position="421"/>
        <end position="475"/>
    </location>
</feature>
<dbReference type="SUPFAM" id="SSF55785">
    <property type="entry name" value="PYP-like sensor domain (PAS domain)"/>
    <property type="match status" value="2"/>
</dbReference>
<evidence type="ECO:0000259" key="6">
    <source>
        <dbReference type="PROSITE" id="PS50112"/>
    </source>
</evidence>
<dbReference type="InterPro" id="IPR029787">
    <property type="entry name" value="Nucleotide_cyclase"/>
</dbReference>
<organism evidence="10 11">
    <name type="scientific">Onishia taeanensis</name>
    <dbReference type="NCBI Taxonomy" id="284577"/>
    <lineage>
        <taxon>Bacteria</taxon>
        <taxon>Pseudomonadati</taxon>
        <taxon>Pseudomonadota</taxon>
        <taxon>Gammaproteobacteria</taxon>
        <taxon>Oceanospirillales</taxon>
        <taxon>Halomonadaceae</taxon>
        <taxon>Onishia</taxon>
    </lineage>
</organism>
<evidence type="ECO:0000256" key="5">
    <source>
        <dbReference type="SAM" id="Phobius"/>
    </source>
</evidence>
<dbReference type="PROSITE" id="PS50112">
    <property type="entry name" value="PAS"/>
    <property type="match status" value="2"/>
</dbReference>
<dbReference type="PANTHER" id="PTHR44757:SF2">
    <property type="entry name" value="BIOFILM ARCHITECTURE MAINTENANCE PROTEIN MBAA"/>
    <property type="match status" value="1"/>
</dbReference>
<dbReference type="CDD" id="cd01949">
    <property type="entry name" value="GGDEF"/>
    <property type="match status" value="1"/>
</dbReference>
<dbReference type="InterPro" id="IPR001633">
    <property type="entry name" value="EAL_dom"/>
</dbReference>
<dbReference type="InterPro" id="IPR052155">
    <property type="entry name" value="Biofilm_reg_signaling"/>
</dbReference>
<dbReference type="InterPro" id="IPR035919">
    <property type="entry name" value="EAL_sf"/>
</dbReference>
<feature type="transmembrane region" description="Helical" evidence="5">
    <location>
        <begin position="48"/>
        <end position="68"/>
    </location>
</feature>
<evidence type="ECO:0000256" key="1">
    <source>
        <dbReference type="ARBA" id="ARBA00001946"/>
    </source>
</evidence>
<evidence type="ECO:0000259" key="7">
    <source>
        <dbReference type="PROSITE" id="PS50113"/>
    </source>
</evidence>
<feature type="transmembrane region" description="Helical" evidence="5">
    <location>
        <begin position="88"/>
        <end position="105"/>
    </location>
</feature>
<feature type="transmembrane region" description="Helical" evidence="5">
    <location>
        <begin position="150"/>
        <end position="168"/>
    </location>
</feature>
<dbReference type="InterPro" id="IPR001610">
    <property type="entry name" value="PAC"/>
</dbReference>
<feature type="domain" description="PAS" evidence="6">
    <location>
        <begin position="222"/>
        <end position="276"/>
    </location>
</feature>
<keyword evidence="5" id="KW-0472">Membrane</keyword>
<dbReference type="InterPro" id="IPR000700">
    <property type="entry name" value="PAS-assoc_C"/>
</dbReference>
<feature type="transmembrane region" description="Helical" evidence="5">
    <location>
        <begin position="188"/>
        <end position="209"/>
    </location>
</feature>
<proteinExistence type="predicted"/>
<dbReference type="NCBIfam" id="TIGR00229">
    <property type="entry name" value="sensory_box"/>
    <property type="match status" value="2"/>
</dbReference>
<dbReference type="InterPro" id="IPR013656">
    <property type="entry name" value="PAS_4"/>
</dbReference>
<dbReference type="Pfam" id="PF13426">
    <property type="entry name" value="PAS_9"/>
    <property type="match status" value="1"/>
</dbReference>
<dbReference type="Proteomes" id="UP000249700">
    <property type="component" value="Unassembled WGS sequence"/>
</dbReference>
<dbReference type="SMART" id="SM00267">
    <property type="entry name" value="GGDEF"/>
    <property type="match status" value="1"/>
</dbReference>
<dbReference type="SUPFAM" id="SSF141868">
    <property type="entry name" value="EAL domain-like"/>
    <property type="match status" value="1"/>
</dbReference>
<dbReference type="CDD" id="cd01948">
    <property type="entry name" value="EAL"/>
    <property type="match status" value="1"/>
</dbReference>
<comment type="catalytic activity">
    <reaction evidence="4">
        <text>3',3'-c-di-GMP + H2O = 5'-phosphoguanylyl(3'-&gt;5')guanosine + H(+)</text>
        <dbReference type="Rhea" id="RHEA:24902"/>
        <dbReference type="ChEBI" id="CHEBI:15377"/>
        <dbReference type="ChEBI" id="CHEBI:15378"/>
        <dbReference type="ChEBI" id="CHEBI:58754"/>
        <dbReference type="ChEBI" id="CHEBI:58805"/>
        <dbReference type="EC" id="3.1.4.52"/>
    </reaction>
    <physiologicalReaction direction="left-to-right" evidence="4">
        <dbReference type="Rhea" id="RHEA:24903"/>
    </physiologicalReaction>
</comment>
<keyword evidence="3" id="KW-0973">c-di-GMP</keyword>
<comment type="caution">
    <text evidence="10">The sequence shown here is derived from an EMBL/GenBank/DDBJ whole genome shotgun (WGS) entry which is preliminary data.</text>
</comment>
<keyword evidence="5" id="KW-1133">Transmembrane helix</keyword>
<dbReference type="AlphaFoldDB" id="A0A328XPA8"/>
<sequence>MRQAGLLVLLITSLILALINILVVLLPQTALPHTITILPHIPMPPWRMASPLVSVLLLLLTLGLMGIVYHHGRWRAALHSRLSRRGGWLAVMLGGLSLTLWLWPADSDASSVLFTPLTLVSSLEVMLLGAALLLSAPVQGELLPPLSRTILIIAALGITLSIMVWWLVSGVLPRELPERAETLVGSLGLGAGLMGIGLTHQLIVSLSLMSIRSSQTRELYISEQRFRSLFTQNPDAVMSIDLDGVHRSINPAAEAVIGIDATALLGRSLEQVLTPEAVGRQALKRVVAAFEAVKGGQIQQYELQFTPPGQAPKGLDVRLLPIMVDDRVQGVYGIVEDITQRQRDMERLNVLERSIEASSNAVIITDATQPEHPVIYVNPAFTRITGYRDDQVLGRSGRFLEGPETDPMQAARIQASLDQGQELALTVLNYRSDGTPFWNQLFISPVRDAQGRATHFVGIMNDITERKDQEARLAYHASHDALTGLPNRALLNDRLQQGLALARRHGYVLAVLFIDLDEFKPINDTLGHEVGDQLLISVTRCLGRGLRPSDTLARLGGDEFVLVLPDLQESREASEVASRLLHELVAPHRVGGHELYLSASIGIAISHANSDATSDEQDGKLIQQADMAMYEAKQKGRNTYHQFSADLDSRLSQRLTLRNELQEAITQERLTLHYQPLLDADGRLDGLEALVRWQHPTKGAIPPCDFIPLAEETGQIIVLNQWVMARACRDVKELLARGLFNGRVSINLSPLEFHRANFLAGLKQTLEAAGLSPEHLELELTEGILMRSTDSAIERMNELQDLGVTTAIDDFGTGFSSLSYLRYLPIKKIKVDRSFVSNVSHNTKDAAICKGIITLAKELELKVVAEGVETQAQLDYLKEQRCDLYQGYLLARPMPLERLMPWLSERTGSA</sequence>
<protein>
    <recommendedName>
        <fullName evidence="2">cyclic-guanylate-specific phosphodiesterase</fullName>
        <ecNumber evidence="2">3.1.4.52</ecNumber>
    </recommendedName>
</protein>
<evidence type="ECO:0000313" key="11">
    <source>
        <dbReference type="Proteomes" id="UP000249700"/>
    </source>
</evidence>
<feature type="domain" description="EAL" evidence="8">
    <location>
        <begin position="654"/>
        <end position="907"/>
    </location>
</feature>
<dbReference type="EC" id="3.1.4.52" evidence="2"/>
<gene>
    <name evidence="10" type="ORF">BCL93_10689</name>
</gene>
<dbReference type="Gene3D" id="3.20.20.450">
    <property type="entry name" value="EAL domain"/>
    <property type="match status" value="1"/>
</dbReference>
<dbReference type="PROSITE" id="PS50113">
    <property type="entry name" value="PAC"/>
    <property type="match status" value="1"/>
</dbReference>
<dbReference type="SUPFAM" id="SSF55073">
    <property type="entry name" value="Nucleotide cyclase"/>
    <property type="match status" value="1"/>
</dbReference>
<feature type="domain" description="PAS" evidence="6">
    <location>
        <begin position="347"/>
        <end position="420"/>
    </location>
</feature>
<dbReference type="GO" id="GO:0071732">
    <property type="term" value="P:cellular response to nitric oxide"/>
    <property type="evidence" value="ECO:0007669"/>
    <property type="project" value="UniProtKB-ARBA"/>
</dbReference>
<dbReference type="Pfam" id="PF00563">
    <property type="entry name" value="EAL"/>
    <property type="match status" value="1"/>
</dbReference>
<dbReference type="SMART" id="SM00091">
    <property type="entry name" value="PAS"/>
    <property type="match status" value="2"/>
</dbReference>
<dbReference type="PROSITE" id="PS50887">
    <property type="entry name" value="GGDEF"/>
    <property type="match status" value="1"/>
</dbReference>